<dbReference type="GO" id="GO:0002250">
    <property type="term" value="P:adaptive immune response"/>
    <property type="evidence" value="ECO:0007669"/>
    <property type="project" value="InterPro"/>
</dbReference>
<accession>A0A6A5EM03</accession>
<dbReference type="SMART" id="SM00409">
    <property type="entry name" value="IG"/>
    <property type="match status" value="1"/>
</dbReference>
<dbReference type="Gene3D" id="2.60.40.10">
    <property type="entry name" value="Immunoglobulins"/>
    <property type="match status" value="1"/>
</dbReference>
<keyword evidence="1" id="KW-1133">Transmembrane helix</keyword>
<evidence type="ECO:0000313" key="4">
    <source>
        <dbReference type="EMBL" id="KAF1379409.1"/>
    </source>
</evidence>
<proteinExistence type="predicted"/>
<keyword evidence="2" id="KW-0732">Signal</keyword>
<keyword evidence="5" id="KW-1185">Reference proteome</keyword>
<name>A0A6A5EM03_PERFL</name>
<evidence type="ECO:0000313" key="5">
    <source>
        <dbReference type="Proteomes" id="UP000465112"/>
    </source>
</evidence>
<evidence type="ECO:0000256" key="2">
    <source>
        <dbReference type="SAM" id="SignalP"/>
    </source>
</evidence>
<sequence length="261" mass="29436">MSAVWLKLLSLLTILSCPAMNGLVSSEVIWRDLGEAVTIQCRPSKPNQGQEYLTLKKGLNEEYDVLYKDGKSEKNTIHPKFKGRLQLNGVFPKVDILIKNLTSNDTGPYWCVYKKFDVVFSKTLEMKGTGSVLLLVAGGPQHDSICEPSDNNLVLVIVVICAALLGIIVCFLIWIILKTKTTKRRTKMKPRNVTNNDVYEDMRGTIRRAKDVSLHASNLKLHHLSAPLRCKLCMRSNVATQHILCNLFWPSVCLAERQLRK</sequence>
<evidence type="ECO:0000259" key="3">
    <source>
        <dbReference type="SMART" id="SM00409"/>
    </source>
</evidence>
<dbReference type="Pfam" id="PF07686">
    <property type="entry name" value="V-set"/>
    <property type="match status" value="1"/>
</dbReference>
<feature type="signal peptide" evidence="2">
    <location>
        <begin position="1"/>
        <end position="26"/>
    </location>
</feature>
<feature type="domain" description="Immunoglobulin" evidence="3">
    <location>
        <begin position="26"/>
        <end position="137"/>
    </location>
</feature>
<keyword evidence="1" id="KW-0472">Membrane</keyword>
<dbReference type="InterPro" id="IPR013106">
    <property type="entry name" value="Ig_V-set"/>
</dbReference>
<reference evidence="4 5" key="1">
    <citation type="submission" date="2019-06" db="EMBL/GenBank/DDBJ databases">
        <title>A chromosome-scale genome assembly of the European perch, Perca fluviatilis.</title>
        <authorList>
            <person name="Roques C."/>
            <person name="Zahm M."/>
            <person name="Cabau C."/>
            <person name="Klopp C."/>
            <person name="Bouchez O."/>
            <person name="Donnadieu C."/>
            <person name="Kuhl H."/>
            <person name="Gislard M."/>
            <person name="Guendouz S."/>
            <person name="Journot L."/>
            <person name="Haffray P."/>
            <person name="Bestin A."/>
            <person name="Morvezen R."/>
            <person name="Feron R."/>
            <person name="Wen M."/>
            <person name="Jouanno E."/>
            <person name="Herpin A."/>
            <person name="Schartl M."/>
            <person name="Postlethwait J."/>
            <person name="Schaerlinger B."/>
            <person name="Chardard D."/>
            <person name="Lecocq T."/>
            <person name="Poncet C."/>
            <person name="Jaffrelo L."/>
            <person name="Lampietro C."/>
            <person name="Guiguen Y."/>
        </authorList>
    </citation>
    <scope>NUCLEOTIDE SEQUENCE [LARGE SCALE GENOMIC DNA]</scope>
    <source>
        <tissue evidence="4">Blood</tissue>
    </source>
</reference>
<dbReference type="GO" id="GO:0016020">
    <property type="term" value="C:membrane"/>
    <property type="evidence" value="ECO:0007669"/>
    <property type="project" value="InterPro"/>
</dbReference>
<comment type="caution">
    <text evidence="4">The sequence shown here is derived from an EMBL/GenBank/DDBJ whole genome shotgun (WGS) entry which is preliminary data.</text>
</comment>
<feature type="transmembrane region" description="Helical" evidence="1">
    <location>
        <begin position="153"/>
        <end position="177"/>
    </location>
</feature>
<dbReference type="PANTHER" id="PTHR15343">
    <property type="entry name" value="CD7"/>
    <property type="match status" value="1"/>
</dbReference>
<organism evidence="4 5">
    <name type="scientific">Perca fluviatilis</name>
    <name type="common">European perch</name>
    <dbReference type="NCBI Taxonomy" id="8168"/>
    <lineage>
        <taxon>Eukaryota</taxon>
        <taxon>Metazoa</taxon>
        <taxon>Chordata</taxon>
        <taxon>Craniata</taxon>
        <taxon>Vertebrata</taxon>
        <taxon>Euteleostomi</taxon>
        <taxon>Actinopterygii</taxon>
        <taxon>Neopterygii</taxon>
        <taxon>Teleostei</taxon>
        <taxon>Neoteleostei</taxon>
        <taxon>Acanthomorphata</taxon>
        <taxon>Eupercaria</taxon>
        <taxon>Perciformes</taxon>
        <taxon>Percoidei</taxon>
        <taxon>Percidae</taxon>
        <taxon>Percinae</taxon>
        <taxon>Perca</taxon>
    </lineage>
</organism>
<dbReference type="InterPro" id="IPR036179">
    <property type="entry name" value="Ig-like_dom_sf"/>
</dbReference>
<dbReference type="InterPro" id="IPR003599">
    <property type="entry name" value="Ig_sub"/>
</dbReference>
<gene>
    <name evidence="4" type="ORF">PFLUV_G00175760</name>
</gene>
<dbReference type="InterPro" id="IPR039090">
    <property type="entry name" value="CD7"/>
</dbReference>
<keyword evidence="1" id="KW-0812">Transmembrane</keyword>
<protein>
    <recommendedName>
        <fullName evidence="3">Immunoglobulin domain-containing protein</fullName>
    </recommendedName>
</protein>
<feature type="chain" id="PRO_5025485436" description="Immunoglobulin domain-containing protein" evidence="2">
    <location>
        <begin position="27"/>
        <end position="261"/>
    </location>
</feature>
<dbReference type="GO" id="GO:0038023">
    <property type="term" value="F:signaling receptor activity"/>
    <property type="evidence" value="ECO:0007669"/>
    <property type="project" value="InterPro"/>
</dbReference>
<dbReference type="InterPro" id="IPR013783">
    <property type="entry name" value="Ig-like_fold"/>
</dbReference>
<dbReference type="OrthoDB" id="8953200at2759"/>
<dbReference type="PANTHER" id="PTHR15343:SF0">
    <property type="entry name" value="T-CELL ANTIGEN CD7"/>
    <property type="match status" value="1"/>
</dbReference>
<dbReference type="SUPFAM" id="SSF48726">
    <property type="entry name" value="Immunoglobulin"/>
    <property type="match status" value="1"/>
</dbReference>
<dbReference type="Proteomes" id="UP000465112">
    <property type="component" value="Chromosome 15"/>
</dbReference>
<dbReference type="AlphaFoldDB" id="A0A6A5EM03"/>
<evidence type="ECO:0000256" key="1">
    <source>
        <dbReference type="SAM" id="Phobius"/>
    </source>
</evidence>
<dbReference type="EMBL" id="VHII01000015">
    <property type="protein sequence ID" value="KAF1379409.1"/>
    <property type="molecule type" value="Genomic_DNA"/>
</dbReference>